<evidence type="ECO:0000313" key="2">
    <source>
        <dbReference type="Proteomes" id="UP001642360"/>
    </source>
</evidence>
<comment type="caution">
    <text evidence="1">The sequence shown here is derived from an EMBL/GenBank/DDBJ whole genome shotgun (WGS) entry which is preliminary data.</text>
</comment>
<reference evidence="1 2" key="1">
    <citation type="submission" date="2024-02" db="EMBL/GenBank/DDBJ databases">
        <authorList>
            <person name="Vignale AGUSTIN F."/>
            <person name="Sosa J E."/>
            <person name="Modenutti C."/>
        </authorList>
    </citation>
    <scope>NUCLEOTIDE SEQUENCE [LARGE SCALE GENOMIC DNA]</scope>
</reference>
<dbReference type="EMBL" id="CAUOFW020001261">
    <property type="protein sequence ID" value="CAK9142908.1"/>
    <property type="molecule type" value="Genomic_DNA"/>
</dbReference>
<dbReference type="Proteomes" id="UP001642360">
    <property type="component" value="Unassembled WGS sequence"/>
</dbReference>
<protein>
    <submittedName>
        <fullName evidence="1">Uncharacterized protein</fullName>
    </submittedName>
</protein>
<proteinExistence type="predicted"/>
<dbReference type="AlphaFoldDB" id="A0ABC8RD69"/>
<sequence length="202" mass="22195">MSPHKLNTIAYEKAMNTQLMAEHEVERSQAITTKVVPNESSSKPDSVASRAHGYVDVAQVSIPQQVAIPNASELSKSQHSKLISRAETQPEHTSLQQGIDCQAQKLNSGIPSWSQMVTKTIWKPKYSQKESQPLADGNGEENISNEVELTTKIVMSKEKPPLDSGSSSNNGIDATKLRQPIHRLQDETQVTFISPVEVQVPV</sequence>
<gene>
    <name evidence="1" type="ORF">ILEXP_LOCUS10602</name>
</gene>
<name>A0ABC8RD69_9AQUA</name>
<keyword evidence="2" id="KW-1185">Reference proteome</keyword>
<accession>A0ABC8RD69</accession>
<evidence type="ECO:0000313" key="1">
    <source>
        <dbReference type="EMBL" id="CAK9142908.1"/>
    </source>
</evidence>
<organism evidence="1 2">
    <name type="scientific">Ilex paraguariensis</name>
    <name type="common">yerba mate</name>
    <dbReference type="NCBI Taxonomy" id="185542"/>
    <lineage>
        <taxon>Eukaryota</taxon>
        <taxon>Viridiplantae</taxon>
        <taxon>Streptophyta</taxon>
        <taxon>Embryophyta</taxon>
        <taxon>Tracheophyta</taxon>
        <taxon>Spermatophyta</taxon>
        <taxon>Magnoliopsida</taxon>
        <taxon>eudicotyledons</taxon>
        <taxon>Gunneridae</taxon>
        <taxon>Pentapetalae</taxon>
        <taxon>asterids</taxon>
        <taxon>campanulids</taxon>
        <taxon>Aquifoliales</taxon>
        <taxon>Aquifoliaceae</taxon>
        <taxon>Ilex</taxon>
    </lineage>
</organism>